<dbReference type="Gene3D" id="1.10.10.10">
    <property type="entry name" value="Winged helix-like DNA-binding domain superfamily/Winged helix DNA-binding domain"/>
    <property type="match status" value="1"/>
</dbReference>
<dbReference type="GO" id="GO:0000976">
    <property type="term" value="F:transcription cis-regulatory region binding"/>
    <property type="evidence" value="ECO:0007669"/>
    <property type="project" value="TreeGrafter"/>
</dbReference>
<dbReference type="Pfam" id="PF00126">
    <property type="entry name" value="HTH_1"/>
    <property type="match status" value="1"/>
</dbReference>
<dbReference type="PROSITE" id="PS50931">
    <property type="entry name" value="HTH_LYSR"/>
    <property type="match status" value="1"/>
</dbReference>
<dbReference type="SUPFAM" id="SSF46785">
    <property type="entry name" value="Winged helix' DNA-binding domain"/>
    <property type="match status" value="1"/>
</dbReference>
<dbReference type="KEGG" id="rsb:RS694_15325"/>
<reference evidence="6 7" key="1">
    <citation type="submission" date="2017-01" db="EMBL/GenBank/DDBJ databases">
        <authorList>
            <person name="Mah S.A."/>
            <person name="Swanson W.J."/>
            <person name="Moy G.W."/>
            <person name="Vacquier V.D."/>
        </authorList>
    </citation>
    <scope>NUCLEOTIDE SEQUENCE [LARGE SCALE GENOMIC DNA]</scope>
    <source>
        <strain evidence="6 7">DSM 22694</strain>
    </source>
</reference>
<dbReference type="SUPFAM" id="SSF53850">
    <property type="entry name" value="Periplasmic binding protein-like II"/>
    <property type="match status" value="1"/>
</dbReference>
<dbReference type="InterPro" id="IPR000847">
    <property type="entry name" value="LysR_HTH_N"/>
</dbReference>
<proteinExistence type="inferred from homology"/>
<evidence type="ECO:0000259" key="5">
    <source>
        <dbReference type="PROSITE" id="PS50931"/>
    </source>
</evidence>
<evidence type="ECO:0000256" key="3">
    <source>
        <dbReference type="ARBA" id="ARBA00023125"/>
    </source>
</evidence>
<dbReference type="InterPro" id="IPR005119">
    <property type="entry name" value="LysR_subst-bd"/>
</dbReference>
<evidence type="ECO:0000313" key="7">
    <source>
        <dbReference type="Proteomes" id="UP000186110"/>
    </source>
</evidence>
<dbReference type="RefSeq" id="WP_051391817.1">
    <property type="nucleotide sequence ID" value="NZ_CP019239.1"/>
</dbReference>
<keyword evidence="4" id="KW-0804">Transcription</keyword>
<dbReference type="Pfam" id="PF03466">
    <property type="entry name" value="LysR_substrate"/>
    <property type="match status" value="1"/>
</dbReference>
<evidence type="ECO:0000256" key="1">
    <source>
        <dbReference type="ARBA" id="ARBA00009437"/>
    </source>
</evidence>
<dbReference type="Gene3D" id="3.40.190.10">
    <property type="entry name" value="Periplasmic binding protein-like II"/>
    <property type="match status" value="2"/>
</dbReference>
<dbReference type="eggNOG" id="COG0583">
    <property type="taxonomic scope" value="Bacteria"/>
</dbReference>
<evidence type="ECO:0000256" key="4">
    <source>
        <dbReference type="ARBA" id="ARBA00023163"/>
    </source>
</evidence>
<name>A0A1P8KCL4_9BURK</name>
<dbReference type="FunFam" id="1.10.10.10:FF:000001">
    <property type="entry name" value="LysR family transcriptional regulator"/>
    <property type="match status" value="1"/>
</dbReference>
<dbReference type="Proteomes" id="UP000186110">
    <property type="component" value="Chromosome"/>
</dbReference>
<keyword evidence="2" id="KW-0805">Transcription regulation</keyword>
<dbReference type="CDD" id="cd08442">
    <property type="entry name" value="PBP2_YofA_SoxR_like"/>
    <property type="match status" value="1"/>
</dbReference>
<accession>A0A1P8KCL4</accession>
<dbReference type="STRING" id="1484693.RS694_15325"/>
<dbReference type="PANTHER" id="PTHR30126:SF40">
    <property type="entry name" value="HTH-TYPE TRANSCRIPTIONAL REGULATOR GLTR"/>
    <property type="match status" value="1"/>
</dbReference>
<dbReference type="AlphaFoldDB" id="A0A1P8KCL4"/>
<sequence length="300" mass="32678">MDFVDLRCFQAVVQYGGITRAAEALHRVPSNVSTRIRMLEENLQAKLFVREGKRMQLSPQGKVLLDYANRLLQLAQEARGALHDGAPRGILRLGAMESTAAIRLPTLLAQMHQQFPALAVELSTGAPRPLTARVIAGELDAALVSEPVSDPRLSSQLAYVESLVMITPAGHPAVRSARDLQLDTLLVFDPDCPHRQRLEAWCAKGKVAPGKVIELGSYHAILGCCVAGMGVALIPAAVLETYTERKHLSVYPLTGDARTMKIKLIWRKDAPQPKIHALAQLLAGKTDRITRSQTGGVQTH</sequence>
<evidence type="ECO:0000256" key="2">
    <source>
        <dbReference type="ARBA" id="ARBA00023015"/>
    </source>
</evidence>
<comment type="similarity">
    <text evidence="1">Belongs to the LysR transcriptional regulatory family.</text>
</comment>
<protein>
    <submittedName>
        <fullName evidence="6">LysR family transcriptional regulator</fullName>
    </submittedName>
</protein>
<keyword evidence="3" id="KW-0238">DNA-binding</keyword>
<dbReference type="PANTHER" id="PTHR30126">
    <property type="entry name" value="HTH-TYPE TRANSCRIPTIONAL REGULATOR"/>
    <property type="match status" value="1"/>
</dbReference>
<dbReference type="InterPro" id="IPR036390">
    <property type="entry name" value="WH_DNA-bd_sf"/>
</dbReference>
<dbReference type="InterPro" id="IPR036388">
    <property type="entry name" value="WH-like_DNA-bd_sf"/>
</dbReference>
<evidence type="ECO:0000313" key="6">
    <source>
        <dbReference type="EMBL" id="APW43770.1"/>
    </source>
</evidence>
<gene>
    <name evidence="6" type="ORF">RS694_15325</name>
</gene>
<keyword evidence="7" id="KW-1185">Reference proteome</keyword>
<dbReference type="GO" id="GO:0003700">
    <property type="term" value="F:DNA-binding transcription factor activity"/>
    <property type="evidence" value="ECO:0007669"/>
    <property type="project" value="InterPro"/>
</dbReference>
<organism evidence="6 7">
    <name type="scientific">Rhodoferax saidenbachensis</name>
    <dbReference type="NCBI Taxonomy" id="1484693"/>
    <lineage>
        <taxon>Bacteria</taxon>
        <taxon>Pseudomonadati</taxon>
        <taxon>Pseudomonadota</taxon>
        <taxon>Betaproteobacteria</taxon>
        <taxon>Burkholderiales</taxon>
        <taxon>Comamonadaceae</taxon>
        <taxon>Rhodoferax</taxon>
    </lineage>
</organism>
<feature type="domain" description="HTH lysR-type" evidence="5">
    <location>
        <begin position="1"/>
        <end position="58"/>
    </location>
</feature>
<dbReference type="EMBL" id="CP019239">
    <property type="protein sequence ID" value="APW43770.1"/>
    <property type="molecule type" value="Genomic_DNA"/>
</dbReference>